<protein>
    <recommendedName>
        <fullName evidence="3">Lipoprotein</fullName>
    </recommendedName>
</protein>
<dbReference type="OrthoDB" id="7274329at2"/>
<name>A0A418WE89_9PROT</name>
<dbReference type="Proteomes" id="UP000284605">
    <property type="component" value="Unassembled WGS sequence"/>
</dbReference>
<sequence>MLWRFLPVLFAGVVLGGCTTWVKPGATDLDRERDSSACEVDSYNHYPPRLRQVLVEPAHWEPMVEDCYTDKKGRRRCTRSGGYFVPNRYGTADENDAPRRSVYEACMYKYGWQKE</sequence>
<dbReference type="AlphaFoldDB" id="A0A418WE89"/>
<gene>
    <name evidence="1" type="ORF">D3874_16015</name>
</gene>
<organism evidence="1 2">
    <name type="scientific">Oleomonas cavernae</name>
    <dbReference type="NCBI Taxonomy" id="2320859"/>
    <lineage>
        <taxon>Bacteria</taxon>
        <taxon>Pseudomonadati</taxon>
        <taxon>Pseudomonadota</taxon>
        <taxon>Alphaproteobacteria</taxon>
        <taxon>Acetobacterales</taxon>
        <taxon>Acetobacteraceae</taxon>
        <taxon>Oleomonas</taxon>
    </lineage>
</organism>
<dbReference type="PROSITE" id="PS51257">
    <property type="entry name" value="PROKAR_LIPOPROTEIN"/>
    <property type="match status" value="1"/>
</dbReference>
<evidence type="ECO:0008006" key="3">
    <source>
        <dbReference type="Google" id="ProtNLM"/>
    </source>
</evidence>
<dbReference type="EMBL" id="QYUK01000011">
    <property type="protein sequence ID" value="RJF88333.1"/>
    <property type="molecule type" value="Genomic_DNA"/>
</dbReference>
<reference evidence="1 2" key="1">
    <citation type="submission" date="2018-09" db="EMBL/GenBank/DDBJ databases">
        <authorList>
            <person name="Zhu H."/>
        </authorList>
    </citation>
    <scope>NUCLEOTIDE SEQUENCE [LARGE SCALE GENOMIC DNA]</scope>
    <source>
        <strain evidence="1 2">K1W22B-8</strain>
    </source>
</reference>
<evidence type="ECO:0000313" key="2">
    <source>
        <dbReference type="Proteomes" id="UP000284605"/>
    </source>
</evidence>
<dbReference type="RefSeq" id="WP_119778969.1">
    <property type="nucleotide sequence ID" value="NZ_QYUK01000011.1"/>
</dbReference>
<keyword evidence="2" id="KW-1185">Reference proteome</keyword>
<evidence type="ECO:0000313" key="1">
    <source>
        <dbReference type="EMBL" id="RJF88333.1"/>
    </source>
</evidence>
<accession>A0A418WE89</accession>
<proteinExistence type="predicted"/>
<comment type="caution">
    <text evidence="1">The sequence shown here is derived from an EMBL/GenBank/DDBJ whole genome shotgun (WGS) entry which is preliminary data.</text>
</comment>